<dbReference type="Gene3D" id="3.40.50.10810">
    <property type="entry name" value="Tandem AAA-ATPase domain"/>
    <property type="match status" value="1"/>
</dbReference>
<dbReference type="InterPro" id="IPR049730">
    <property type="entry name" value="SNF2/RAD54-like_C"/>
</dbReference>
<dbReference type="Gene3D" id="3.40.50.300">
    <property type="entry name" value="P-loop containing nucleotide triphosphate hydrolases"/>
    <property type="match status" value="1"/>
</dbReference>
<keyword evidence="6" id="KW-0547">Nucleotide-binding</keyword>
<dbReference type="GO" id="GO:0004386">
    <property type="term" value="F:helicase activity"/>
    <property type="evidence" value="ECO:0007669"/>
    <property type="project" value="UniProtKB-KW"/>
</dbReference>
<dbReference type="SMART" id="SM00487">
    <property type="entry name" value="DEXDc"/>
    <property type="match status" value="1"/>
</dbReference>
<dbReference type="EMBL" id="JASTZU010000012">
    <property type="protein sequence ID" value="MDL4839267.1"/>
    <property type="molecule type" value="Genomic_DNA"/>
</dbReference>
<dbReference type="PROSITE" id="PS50966">
    <property type="entry name" value="ZF_SWIM"/>
    <property type="match status" value="1"/>
</dbReference>
<dbReference type="SUPFAM" id="SSF52540">
    <property type="entry name" value="P-loop containing nucleoside triphosphate hydrolases"/>
    <property type="match status" value="2"/>
</dbReference>
<evidence type="ECO:0000256" key="1">
    <source>
        <dbReference type="ARBA" id="ARBA00022801"/>
    </source>
</evidence>
<evidence type="ECO:0000259" key="5">
    <source>
        <dbReference type="PROSITE" id="PS51194"/>
    </source>
</evidence>
<dbReference type="InterPro" id="IPR014001">
    <property type="entry name" value="Helicase_ATP-bd"/>
</dbReference>
<feature type="domain" description="Helicase ATP-binding" evidence="4">
    <location>
        <begin position="632"/>
        <end position="796"/>
    </location>
</feature>
<evidence type="ECO:0000256" key="2">
    <source>
        <dbReference type="PROSITE-ProRule" id="PRU00325"/>
    </source>
</evidence>
<dbReference type="CDD" id="cd18012">
    <property type="entry name" value="DEXQc_arch_SWI2_SNF2"/>
    <property type="match status" value="1"/>
</dbReference>
<dbReference type="PROSITE" id="PS51192">
    <property type="entry name" value="HELICASE_ATP_BIND_1"/>
    <property type="match status" value="1"/>
</dbReference>
<dbReference type="PANTHER" id="PTHR10799">
    <property type="entry name" value="SNF2/RAD54 HELICASE FAMILY"/>
    <property type="match status" value="1"/>
</dbReference>
<evidence type="ECO:0000259" key="4">
    <source>
        <dbReference type="PROSITE" id="PS51192"/>
    </source>
</evidence>
<keyword evidence="2" id="KW-0479">Metal-binding</keyword>
<sequence length="1075" mass="123683">MRTFFLDKQDIVRITGERFYKRGYNYFKQGRVHGLSYNPSINSWRGYVRGTESYSVRIFFFENDELEASCDCPAYATHFTCKHIAAVLLAIGQDSWNNLNTNKQAQLVPQKKATTVPNDTFTTRILDVFSNDKREFSSNKEQLEVEYIIGSRINPHNSMSFLEVELKIGIKKLYVIKNIREFLVHIKKAKTYALTAKFAYDPKYHEFSDNDKEIIKMILTAYENESLFENSFSNPLHDKRTIIIPPGMADNLIDNISAQAGFYKSYDGEVVAGVSLRDEIDHLDFKLDSQTEEHYNIDISALSEFTFLSSYGYLVKQGVFYRLTEEQHKIIDQLYALLPYRTKQTHDISRDKIESFITNVVPKLEKIGTVNYSEKTKDTITVAPLRAKVYVEEQKNALMAKVEFHYGNRIVRPYVDSSSNDSVIKRDISREMRILELLEKAEFVYLNKQFQLFKNDAIYTFINETIADLERLATVYVSDEVKTMIVEQKPELISNVNVDTNRGMLDIHFDIEGISQSDVQDVLQAMIEKKRYYRIPNGALLSLQGEAFESFYDLADQLQLNKNKIDQGHLQVPAARSFQIEDTLNSSSAQYSQSFRQLLTELKQPTELNFPLPDGIQAELRDYQFVGYQWLRTLSHYHLGGILADDMGLGKTLQTITYLLAEKQARDRKSPSIVVAPASLLYNWKKEFEKFAPSMTTKIIIGNKNQRRNLITEDNNDDVDVFITSYPLLRKDVDLYEKSHFDALILDEAQAIKNHLTQTAKAVRSISATQRFALSGTPIENSLDELWSLFYTISPGLFGNKKAFLNLDHAYISKITRPFILRRLKKDVLDELPDKIETVQYSDLTKNQKEVYMAYVDQMQQRITETIQEKGFEKGKLEILAGLTRLRQICCHPSLFLENYSGQSGKLEQLKELVEELKNSGKRALIFSQFSSMLKIINTSLQDEGYDTFYLDGSTPSEKRIDMVDAFNNGEKSVFLISLKAGGTGLNLTGADTVILYDLWWNPAVEEQAAGRAHRIGQKKVVQIIRMITEGTIEEKIYELQQKKRELVDQIIQPGETMLSKLSEKELRQLLEVQI</sequence>
<dbReference type="SMART" id="SM00490">
    <property type="entry name" value="HELICc"/>
    <property type="match status" value="1"/>
</dbReference>
<dbReference type="RefSeq" id="WP_285930119.1">
    <property type="nucleotide sequence ID" value="NZ_JASTZU010000012.1"/>
</dbReference>
<keyword evidence="6" id="KW-0067">ATP-binding</keyword>
<feature type="domain" description="SWIM-type" evidence="3">
    <location>
        <begin position="54"/>
        <end position="92"/>
    </location>
</feature>
<dbReference type="Proteomes" id="UP001235343">
    <property type="component" value="Unassembled WGS sequence"/>
</dbReference>
<evidence type="ECO:0000259" key="3">
    <source>
        <dbReference type="PROSITE" id="PS50966"/>
    </source>
</evidence>
<dbReference type="Pfam" id="PF00271">
    <property type="entry name" value="Helicase_C"/>
    <property type="match status" value="1"/>
</dbReference>
<name>A0ABT7L0G9_9BACI</name>
<comment type="caution">
    <text evidence="6">The sequence shown here is derived from an EMBL/GenBank/DDBJ whole genome shotgun (WGS) entry which is preliminary data.</text>
</comment>
<evidence type="ECO:0000313" key="7">
    <source>
        <dbReference type="Proteomes" id="UP001235343"/>
    </source>
</evidence>
<dbReference type="Pfam" id="PF04434">
    <property type="entry name" value="SWIM"/>
    <property type="match status" value="1"/>
</dbReference>
<dbReference type="InterPro" id="IPR001650">
    <property type="entry name" value="Helicase_C-like"/>
</dbReference>
<dbReference type="CDD" id="cd18793">
    <property type="entry name" value="SF2_C_SNF"/>
    <property type="match status" value="1"/>
</dbReference>
<reference evidence="6 7" key="1">
    <citation type="submission" date="2023-06" db="EMBL/GenBank/DDBJ databases">
        <title>Aquibacillus rhizosphaerae LR5S19.</title>
        <authorList>
            <person name="Sun J.-Q."/>
        </authorList>
    </citation>
    <scope>NUCLEOTIDE SEQUENCE [LARGE SCALE GENOMIC DNA]</scope>
    <source>
        <strain evidence="6 7">LR5S19</strain>
    </source>
</reference>
<dbReference type="InterPro" id="IPR000330">
    <property type="entry name" value="SNF2_N"/>
</dbReference>
<dbReference type="Pfam" id="PF08455">
    <property type="entry name" value="SNF2_assoc"/>
    <property type="match status" value="1"/>
</dbReference>
<keyword evidence="1" id="KW-0378">Hydrolase</keyword>
<dbReference type="InterPro" id="IPR013663">
    <property type="entry name" value="Helicase_SWF/SNF/SWI_bac"/>
</dbReference>
<keyword evidence="6" id="KW-0347">Helicase</keyword>
<accession>A0ABT7L0G9</accession>
<dbReference type="InterPro" id="IPR027417">
    <property type="entry name" value="P-loop_NTPase"/>
</dbReference>
<organism evidence="6 7">
    <name type="scientific">Aquibacillus rhizosphaerae</name>
    <dbReference type="NCBI Taxonomy" id="3051431"/>
    <lineage>
        <taxon>Bacteria</taxon>
        <taxon>Bacillati</taxon>
        <taxon>Bacillota</taxon>
        <taxon>Bacilli</taxon>
        <taxon>Bacillales</taxon>
        <taxon>Bacillaceae</taxon>
        <taxon>Aquibacillus</taxon>
    </lineage>
</organism>
<keyword evidence="2" id="KW-0862">Zinc</keyword>
<dbReference type="InterPro" id="IPR007527">
    <property type="entry name" value="Znf_SWIM"/>
</dbReference>
<dbReference type="InterPro" id="IPR038718">
    <property type="entry name" value="SNF2-like_sf"/>
</dbReference>
<proteinExistence type="predicted"/>
<dbReference type="PROSITE" id="PS51194">
    <property type="entry name" value="HELICASE_CTER"/>
    <property type="match status" value="1"/>
</dbReference>
<protein>
    <submittedName>
        <fullName evidence="6">DEAD/DEAH box helicase</fullName>
    </submittedName>
</protein>
<keyword evidence="2" id="KW-0863">Zinc-finger</keyword>
<keyword evidence="7" id="KW-1185">Reference proteome</keyword>
<feature type="domain" description="Helicase C-terminal" evidence="5">
    <location>
        <begin position="909"/>
        <end position="1063"/>
    </location>
</feature>
<gene>
    <name evidence="6" type="ORF">QQS35_02160</name>
</gene>
<evidence type="ECO:0000313" key="6">
    <source>
        <dbReference type="EMBL" id="MDL4839267.1"/>
    </source>
</evidence>
<dbReference type="Pfam" id="PF00176">
    <property type="entry name" value="SNF2-rel_dom"/>
    <property type="match status" value="1"/>
</dbReference>